<dbReference type="PROSITE" id="PS50887">
    <property type="entry name" value="GGDEF"/>
    <property type="match status" value="1"/>
</dbReference>
<feature type="region of interest" description="Disordered" evidence="1">
    <location>
        <begin position="75"/>
        <end position="103"/>
    </location>
</feature>
<sequence>MLRHVADIAMAAARNADTACRIGGEEIVVVMPRIDLAQAAQIAEVRRAATGDTTVPVGAGRAVALRLGACQQTKKGRPCEAARSLGRKRPRRAAPPRRHRRSA</sequence>
<dbReference type="Pfam" id="PF00990">
    <property type="entry name" value="GGDEF"/>
    <property type="match status" value="1"/>
</dbReference>
<dbReference type="Gene3D" id="3.30.70.270">
    <property type="match status" value="1"/>
</dbReference>
<protein>
    <submittedName>
        <fullName evidence="3">Diguanylate cyclase</fullName>
    </submittedName>
</protein>
<feature type="domain" description="GGDEF" evidence="2">
    <location>
        <begin position="1"/>
        <end position="103"/>
    </location>
</feature>
<name>A0A5C4L9Q2_9HYPH</name>
<proteinExistence type="predicted"/>
<organism evidence="3 4">
    <name type="scientific">Methylobacterium terricola</name>
    <dbReference type="NCBI Taxonomy" id="2583531"/>
    <lineage>
        <taxon>Bacteria</taxon>
        <taxon>Pseudomonadati</taxon>
        <taxon>Pseudomonadota</taxon>
        <taxon>Alphaproteobacteria</taxon>
        <taxon>Hyphomicrobiales</taxon>
        <taxon>Methylobacteriaceae</taxon>
        <taxon>Methylobacterium</taxon>
    </lineage>
</organism>
<evidence type="ECO:0000313" key="4">
    <source>
        <dbReference type="Proteomes" id="UP000305267"/>
    </source>
</evidence>
<dbReference type="InterPro" id="IPR029787">
    <property type="entry name" value="Nucleotide_cyclase"/>
</dbReference>
<evidence type="ECO:0000259" key="2">
    <source>
        <dbReference type="PROSITE" id="PS50887"/>
    </source>
</evidence>
<reference evidence="3 4" key="1">
    <citation type="submission" date="2019-06" db="EMBL/GenBank/DDBJ databases">
        <title>Genome of Methylobacterium sp. 17Sr1-39.</title>
        <authorList>
            <person name="Seo T."/>
        </authorList>
    </citation>
    <scope>NUCLEOTIDE SEQUENCE [LARGE SCALE GENOMIC DNA]</scope>
    <source>
        <strain evidence="3 4">17Sr1-39</strain>
    </source>
</reference>
<feature type="compositionally biased region" description="Basic residues" evidence="1">
    <location>
        <begin position="85"/>
        <end position="103"/>
    </location>
</feature>
<gene>
    <name evidence="3" type="ORF">FF100_27955</name>
</gene>
<dbReference type="InterPro" id="IPR043128">
    <property type="entry name" value="Rev_trsase/Diguanyl_cyclase"/>
</dbReference>
<dbReference type="OrthoDB" id="9812260at2"/>
<dbReference type="RefSeq" id="WP_139039037.1">
    <property type="nucleotide sequence ID" value="NZ_VDDA01000020.1"/>
</dbReference>
<accession>A0A5C4L9Q2</accession>
<evidence type="ECO:0000313" key="3">
    <source>
        <dbReference type="EMBL" id="TNC08892.1"/>
    </source>
</evidence>
<dbReference type="SUPFAM" id="SSF55073">
    <property type="entry name" value="Nucleotide cyclase"/>
    <property type="match status" value="1"/>
</dbReference>
<keyword evidence="4" id="KW-1185">Reference proteome</keyword>
<evidence type="ECO:0000256" key="1">
    <source>
        <dbReference type="SAM" id="MobiDB-lite"/>
    </source>
</evidence>
<comment type="caution">
    <text evidence="3">The sequence shown here is derived from an EMBL/GenBank/DDBJ whole genome shotgun (WGS) entry which is preliminary data.</text>
</comment>
<dbReference type="Proteomes" id="UP000305267">
    <property type="component" value="Unassembled WGS sequence"/>
</dbReference>
<dbReference type="AlphaFoldDB" id="A0A5C4L9Q2"/>
<dbReference type="EMBL" id="VDDA01000020">
    <property type="protein sequence ID" value="TNC08892.1"/>
    <property type="molecule type" value="Genomic_DNA"/>
</dbReference>
<dbReference type="InterPro" id="IPR000160">
    <property type="entry name" value="GGDEF_dom"/>
</dbReference>